<name>A0ABN7XIN5_GIGMA</name>
<evidence type="ECO:0000313" key="1">
    <source>
        <dbReference type="EMBL" id="CAG8855064.1"/>
    </source>
</evidence>
<keyword evidence="2" id="KW-1185">Reference proteome</keyword>
<gene>
    <name evidence="1" type="ORF">GMARGA_LOCUS43885</name>
</gene>
<evidence type="ECO:0000313" key="2">
    <source>
        <dbReference type="Proteomes" id="UP000789901"/>
    </source>
</evidence>
<reference evidence="1 2" key="1">
    <citation type="submission" date="2021-06" db="EMBL/GenBank/DDBJ databases">
        <authorList>
            <person name="Kallberg Y."/>
            <person name="Tangrot J."/>
            <person name="Rosling A."/>
        </authorList>
    </citation>
    <scope>NUCLEOTIDE SEQUENCE [LARGE SCALE GENOMIC DNA]</scope>
    <source>
        <strain evidence="1 2">120-4 pot B 10/14</strain>
    </source>
</reference>
<feature type="non-terminal residue" evidence="1">
    <location>
        <position position="1"/>
    </location>
</feature>
<feature type="non-terminal residue" evidence="1">
    <location>
        <position position="88"/>
    </location>
</feature>
<dbReference type="EMBL" id="CAJVQB010145534">
    <property type="protein sequence ID" value="CAG8855064.1"/>
    <property type="molecule type" value="Genomic_DNA"/>
</dbReference>
<proteinExistence type="predicted"/>
<sequence length="88" mass="10129">FFEKFTTAKSDMEIANQTIKINSSKGYNILMSRIKSIITKVSSRESFTTFSKSIRKIDSENLIILVSYCQVAAKSLLFEWPFGQKTEY</sequence>
<comment type="caution">
    <text evidence="1">The sequence shown here is derived from an EMBL/GenBank/DDBJ whole genome shotgun (WGS) entry which is preliminary data.</text>
</comment>
<organism evidence="1 2">
    <name type="scientific">Gigaspora margarita</name>
    <dbReference type="NCBI Taxonomy" id="4874"/>
    <lineage>
        <taxon>Eukaryota</taxon>
        <taxon>Fungi</taxon>
        <taxon>Fungi incertae sedis</taxon>
        <taxon>Mucoromycota</taxon>
        <taxon>Glomeromycotina</taxon>
        <taxon>Glomeromycetes</taxon>
        <taxon>Diversisporales</taxon>
        <taxon>Gigasporaceae</taxon>
        <taxon>Gigaspora</taxon>
    </lineage>
</organism>
<accession>A0ABN7XIN5</accession>
<dbReference type="Proteomes" id="UP000789901">
    <property type="component" value="Unassembled WGS sequence"/>
</dbReference>
<protein>
    <submittedName>
        <fullName evidence="1">13844_t:CDS:1</fullName>
    </submittedName>
</protein>